<feature type="domain" description="Alcohol dehydrogenase-like C-terminal" evidence="3">
    <location>
        <begin position="72"/>
        <end position="201"/>
    </location>
</feature>
<name>A0A0U3QSQ1_9MICC</name>
<dbReference type="Proteomes" id="UP000065151">
    <property type="component" value="Chromosome"/>
</dbReference>
<dbReference type="Gene3D" id="3.40.50.720">
    <property type="entry name" value="NAD(P)-binding Rossmann-like Domain"/>
    <property type="match status" value="1"/>
</dbReference>
<dbReference type="KEGG" id="psul:AU252_01020"/>
<evidence type="ECO:0000313" key="4">
    <source>
        <dbReference type="EMBL" id="ALV39916.1"/>
    </source>
</evidence>
<evidence type="ECO:0000256" key="2">
    <source>
        <dbReference type="ARBA" id="ARBA00023002"/>
    </source>
</evidence>
<sequence length="248" mass="26294">MGGSIDKFPYLAGGFAEYGYVYPTGGAVRVPDGITDAVASAASCGLQTVVHAFESSPPVNEATVVIIQGAGPLGLFSVARYVAAGARVILIGGPAQRLELAKAWGATDVVNIEEVPSASDRIKLIKDLTHGRGGNIVVQASGMSAAFTEGVEMIANGGYYLIIGQGHDAPVIFDPSVLTSRNISIGGVRAAGAEHTWRAMEFLNRHKSTFNWDSMITSFQSLDHINEAFDRMRSWEEIKPAIQLLQTG</sequence>
<proteinExistence type="predicted"/>
<dbReference type="Gene3D" id="3.90.180.10">
    <property type="entry name" value="Medium-chain alcohol dehydrogenases, catalytic domain"/>
    <property type="match status" value="1"/>
</dbReference>
<dbReference type="STRING" id="121292.AU252_01020"/>
<accession>A0A0U3QSQ1</accession>
<dbReference type="GO" id="GO:0016491">
    <property type="term" value="F:oxidoreductase activity"/>
    <property type="evidence" value="ECO:0007669"/>
    <property type="project" value="UniProtKB-KW"/>
</dbReference>
<comment type="cofactor">
    <cofactor evidence="1">
        <name>Zn(2+)</name>
        <dbReference type="ChEBI" id="CHEBI:29105"/>
    </cofactor>
</comment>
<dbReference type="InterPro" id="IPR036291">
    <property type="entry name" value="NAD(P)-bd_dom_sf"/>
</dbReference>
<evidence type="ECO:0000256" key="1">
    <source>
        <dbReference type="ARBA" id="ARBA00001947"/>
    </source>
</evidence>
<dbReference type="Pfam" id="PF00107">
    <property type="entry name" value="ADH_zinc_N"/>
    <property type="match status" value="1"/>
</dbReference>
<dbReference type="EMBL" id="CP013747">
    <property type="protein sequence ID" value="ALV39916.1"/>
    <property type="molecule type" value="Genomic_DNA"/>
</dbReference>
<dbReference type="PANTHER" id="PTHR43401">
    <property type="entry name" value="L-THREONINE 3-DEHYDROGENASE"/>
    <property type="match status" value="1"/>
</dbReference>
<gene>
    <name evidence="4" type="ORF">AU252_01020</name>
</gene>
<dbReference type="AlphaFoldDB" id="A0A0U3QSQ1"/>
<protein>
    <recommendedName>
        <fullName evidence="3">Alcohol dehydrogenase-like C-terminal domain-containing protein</fullName>
    </recommendedName>
</protein>
<dbReference type="InterPro" id="IPR050129">
    <property type="entry name" value="Zn_alcohol_dh"/>
</dbReference>
<evidence type="ECO:0000259" key="3">
    <source>
        <dbReference type="Pfam" id="PF00107"/>
    </source>
</evidence>
<dbReference type="InterPro" id="IPR011032">
    <property type="entry name" value="GroES-like_sf"/>
</dbReference>
<keyword evidence="2" id="KW-0560">Oxidoreductase</keyword>
<dbReference type="PANTHER" id="PTHR43401:SF1">
    <property type="entry name" value="ENOYL REDUCTASE (ER) DOMAIN-CONTAINING PROTEIN"/>
    <property type="match status" value="1"/>
</dbReference>
<dbReference type="SUPFAM" id="SSF51735">
    <property type="entry name" value="NAD(P)-binding Rossmann-fold domains"/>
    <property type="match status" value="1"/>
</dbReference>
<dbReference type="SUPFAM" id="SSF50129">
    <property type="entry name" value="GroES-like"/>
    <property type="match status" value="1"/>
</dbReference>
<reference evidence="4 5" key="1">
    <citation type="submission" date="2015-12" db="EMBL/GenBank/DDBJ databases">
        <authorList>
            <person name="Shamseldin A."/>
            <person name="Moawad H."/>
            <person name="Abd El-Rahim W.M."/>
            <person name="Sadowsky M.J."/>
        </authorList>
    </citation>
    <scope>NUCLEOTIDE SEQUENCE [LARGE SCALE GENOMIC DNA]</scope>
    <source>
        <strain evidence="4 5">Ar51</strain>
    </source>
</reference>
<evidence type="ECO:0000313" key="5">
    <source>
        <dbReference type="Proteomes" id="UP000065151"/>
    </source>
</evidence>
<organism evidence="4">
    <name type="scientific">Pseudarthrobacter sulfonivorans</name>
    <dbReference type="NCBI Taxonomy" id="121292"/>
    <lineage>
        <taxon>Bacteria</taxon>
        <taxon>Bacillati</taxon>
        <taxon>Actinomycetota</taxon>
        <taxon>Actinomycetes</taxon>
        <taxon>Micrococcales</taxon>
        <taxon>Micrococcaceae</taxon>
        <taxon>Pseudarthrobacter</taxon>
    </lineage>
</organism>
<dbReference type="InterPro" id="IPR013149">
    <property type="entry name" value="ADH-like_C"/>
</dbReference>